<protein>
    <submittedName>
        <fullName evidence="1">Uncharacterized protein</fullName>
    </submittedName>
</protein>
<dbReference type="Proteomes" id="UP000735302">
    <property type="component" value="Unassembled WGS sequence"/>
</dbReference>
<accession>A0AAV4BIZ0</accession>
<sequence>MKTHLLQSPTTDHHDSICLGFFQQDDLEQKLGYFRMSASCNFYLTVQDVFNAHYVDKTKLLLALTVTEKVDYKSPSTPVSTAKWSQLPQSYNLLMI</sequence>
<organism evidence="1 2">
    <name type="scientific">Plakobranchus ocellatus</name>
    <dbReference type="NCBI Taxonomy" id="259542"/>
    <lineage>
        <taxon>Eukaryota</taxon>
        <taxon>Metazoa</taxon>
        <taxon>Spiralia</taxon>
        <taxon>Lophotrochozoa</taxon>
        <taxon>Mollusca</taxon>
        <taxon>Gastropoda</taxon>
        <taxon>Heterobranchia</taxon>
        <taxon>Euthyneura</taxon>
        <taxon>Panpulmonata</taxon>
        <taxon>Sacoglossa</taxon>
        <taxon>Placobranchoidea</taxon>
        <taxon>Plakobranchidae</taxon>
        <taxon>Plakobranchus</taxon>
    </lineage>
</organism>
<comment type="caution">
    <text evidence="1">The sequence shown here is derived from an EMBL/GenBank/DDBJ whole genome shotgun (WGS) entry which is preliminary data.</text>
</comment>
<proteinExistence type="predicted"/>
<evidence type="ECO:0000313" key="1">
    <source>
        <dbReference type="EMBL" id="GFO18269.1"/>
    </source>
</evidence>
<evidence type="ECO:0000313" key="2">
    <source>
        <dbReference type="Proteomes" id="UP000735302"/>
    </source>
</evidence>
<reference evidence="1 2" key="1">
    <citation type="journal article" date="2021" name="Elife">
        <title>Chloroplast acquisition without the gene transfer in kleptoplastic sea slugs, Plakobranchus ocellatus.</title>
        <authorList>
            <person name="Maeda T."/>
            <person name="Takahashi S."/>
            <person name="Yoshida T."/>
            <person name="Shimamura S."/>
            <person name="Takaki Y."/>
            <person name="Nagai Y."/>
            <person name="Toyoda A."/>
            <person name="Suzuki Y."/>
            <person name="Arimoto A."/>
            <person name="Ishii H."/>
            <person name="Satoh N."/>
            <person name="Nishiyama T."/>
            <person name="Hasebe M."/>
            <person name="Maruyama T."/>
            <person name="Minagawa J."/>
            <person name="Obokata J."/>
            <person name="Shigenobu S."/>
        </authorList>
    </citation>
    <scope>NUCLEOTIDE SEQUENCE [LARGE SCALE GENOMIC DNA]</scope>
</reference>
<gene>
    <name evidence="1" type="ORF">PoB_004477400</name>
</gene>
<dbReference type="EMBL" id="BLXT01004946">
    <property type="protein sequence ID" value="GFO18269.1"/>
    <property type="molecule type" value="Genomic_DNA"/>
</dbReference>
<keyword evidence="2" id="KW-1185">Reference proteome</keyword>
<dbReference type="AlphaFoldDB" id="A0AAV4BIZ0"/>
<name>A0AAV4BIZ0_9GAST</name>